<gene>
    <name evidence="5" type="ORF">METZ01_LOCUS244171</name>
</gene>
<dbReference type="PROSITE" id="PS51186">
    <property type="entry name" value="GNAT"/>
    <property type="match status" value="1"/>
</dbReference>
<evidence type="ECO:0000256" key="1">
    <source>
        <dbReference type="ARBA" id="ARBA00022679"/>
    </source>
</evidence>
<reference evidence="5" key="1">
    <citation type="submission" date="2018-05" db="EMBL/GenBank/DDBJ databases">
        <authorList>
            <person name="Lanie J.A."/>
            <person name="Ng W.-L."/>
            <person name="Kazmierczak K.M."/>
            <person name="Andrzejewski T.M."/>
            <person name="Davidsen T.M."/>
            <person name="Wayne K.J."/>
            <person name="Tettelin H."/>
            <person name="Glass J.I."/>
            <person name="Rusch D."/>
            <person name="Podicherti R."/>
            <person name="Tsui H.-C.T."/>
            <person name="Winkler M.E."/>
        </authorList>
    </citation>
    <scope>NUCLEOTIDE SEQUENCE</scope>
</reference>
<feature type="region of interest" description="Disordered" evidence="3">
    <location>
        <begin position="1"/>
        <end position="40"/>
    </location>
</feature>
<dbReference type="AlphaFoldDB" id="A0A382HWN1"/>
<evidence type="ECO:0000259" key="4">
    <source>
        <dbReference type="PROSITE" id="PS51186"/>
    </source>
</evidence>
<evidence type="ECO:0000313" key="5">
    <source>
        <dbReference type="EMBL" id="SVB91317.1"/>
    </source>
</evidence>
<dbReference type="EMBL" id="UINC01063563">
    <property type="protein sequence ID" value="SVB91317.1"/>
    <property type="molecule type" value="Genomic_DNA"/>
</dbReference>
<evidence type="ECO:0000256" key="2">
    <source>
        <dbReference type="ARBA" id="ARBA00023315"/>
    </source>
</evidence>
<dbReference type="InterPro" id="IPR000182">
    <property type="entry name" value="GNAT_dom"/>
</dbReference>
<protein>
    <recommendedName>
        <fullName evidence="4">N-acetyltransferase domain-containing protein</fullName>
    </recommendedName>
</protein>
<feature type="compositionally biased region" description="Polar residues" evidence="3">
    <location>
        <begin position="8"/>
        <end position="22"/>
    </location>
</feature>
<organism evidence="5">
    <name type="scientific">marine metagenome</name>
    <dbReference type="NCBI Taxonomy" id="408172"/>
    <lineage>
        <taxon>unclassified sequences</taxon>
        <taxon>metagenomes</taxon>
        <taxon>ecological metagenomes</taxon>
    </lineage>
</organism>
<dbReference type="Gene3D" id="3.40.630.30">
    <property type="match status" value="1"/>
</dbReference>
<feature type="domain" description="N-acetyltransferase" evidence="4">
    <location>
        <begin position="41"/>
        <end position="202"/>
    </location>
</feature>
<dbReference type="PANTHER" id="PTHR43072">
    <property type="entry name" value="N-ACETYLTRANSFERASE"/>
    <property type="match status" value="1"/>
</dbReference>
<dbReference type="PANTHER" id="PTHR43072:SF23">
    <property type="entry name" value="UPF0039 PROTEIN C11D3.02C"/>
    <property type="match status" value="1"/>
</dbReference>
<sequence>MAGHKDATQSGLSHRRQPSPQASRVLVRPVPARPQGTVGPMEIRLAGSGDTEAIRAIYNHEVTTSTATFDLVERSLEDQKAWLAARAGAFSVLVAEIDDEVAGFASLSPFRERAAYRSTVENSVYVAADHRGRGVADRLLGSLLEVARTSGFHSVIARIGGNNEASTALHAKHGFREVGVELQVGRKFGRWQDVTVMQVVFDEA</sequence>
<evidence type="ECO:0000256" key="3">
    <source>
        <dbReference type="SAM" id="MobiDB-lite"/>
    </source>
</evidence>
<dbReference type="SUPFAM" id="SSF55729">
    <property type="entry name" value="Acyl-CoA N-acyltransferases (Nat)"/>
    <property type="match status" value="1"/>
</dbReference>
<dbReference type="CDD" id="cd04301">
    <property type="entry name" value="NAT_SF"/>
    <property type="match status" value="1"/>
</dbReference>
<dbReference type="InterPro" id="IPR016181">
    <property type="entry name" value="Acyl_CoA_acyltransferase"/>
</dbReference>
<keyword evidence="2" id="KW-0012">Acyltransferase</keyword>
<dbReference type="GO" id="GO:0016747">
    <property type="term" value="F:acyltransferase activity, transferring groups other than amino-acyl groups"/>
    <property type="evidence" value="ECO:0007669"/>
    <property type="project" value="InterPro"/>
</dbReference>
<keyword evidence="1" id="KW-0808">Transferase</keyword>
<dbReference type="Pfam" id="PF00583">
    <property type="entry name" value="Acetyltransf_1"/>
    <property type="match status" value="1"/>
</dbReference>
<name>A0A382HWN1_9ZZZZ</name>
<accession>A0A382HWN1</accession>
<proteinExistence type="predicted"/>